<feature type="compositionally biased region" description="Gly residues" evidence="1">
    <location>
        <begin position="24"/>
        <end position="34"/>
    </location>
</feature>
<proteinExistence type="predicted"/>
<dbReference type="EMBL" id="JAODUO010000164">
    <property type="protein sequence ID" value="KAK2187462.1"/>
    <property type="molecule type" value="Genomic_DNA"/>
</dbReference>
<name>A0AAD9P3I5_RIDPI</name>
<organism evidence="2 3">
    <name type="scientific">Ridgeia piscesae</name>
    <name type="common">Tubeworm</name>
    <dbReference type="NCBI Taxonomy" id="27915"/>
    <lineage>
        <taxon>Eukaryota</taxon>
        <taxon>Metazoa</taxon>
        <taxon>Spiralia</taxon>
        <taxon>Lophotrochozoa</taxon>
        <taxon>Annelida</taxon>
        <taxon>Polychaeta</taxon>
        <taxon>Sedentaria</taxon>
        <taxon>Canalipalpata</taxon>
        <taxon>Sabellida</taxon>
        <taxon>Siboglinidae</taxon>
        <taxon>Ridgeia</taxon>
    </lineage>
</organism>
<comment type="caution">
    <text evidence="2">The sequence shown here is derived from an EMBL/GenBank/DDBJ whole genome shotgun (WGS) entry which is preliminary data.</text>
</comment>
<keyword evidence="3" id="KW-1185">Reference proteome</keyword>
<feature type="region of interest" description="Disordered" evidence="1">
    <location>
        <begin position="1"/>
        <end position="34"/>
    </location>
</feature>
<gene>
    <name evidence="2" type="ORF">NP493_164g01000</name>
</gene>
<dbReference type="AlphaFoldDB" id="A0AAD9P3I5"/>
<evidence type="ECO:0000313" key="2">
    <source>
        <dbReference type="EMBL" id="KAK2187462.1"/>
    </source>
</evidence>
<evidence type="ECO:0000313" key="3">
    <source>
        <dbReference type="Proteomes" id="UP001209878"/>
    </source>
</evidence>
<sequence>MLESTRELSAPVTARSRGAATGISGAGNTGAGRGRGKGGVAILAQLLQYFPCHDGDHRSRRGSVLRQVIRATSSSGGDTAASNRGRRQIRLSRTSQGCAACGWRPHSRRDSFCGTSSRHAAKLDQVGGTESSTHSDHITCIA</sequence>
<reference evidence="2" key="1">
    <citation type="journal article" date="2023" name="Mol. Biol. Evol.">
        <title>Third-Generation Sequencing Reveals the Adaptive Role of the Epigenome in Three Deep-Sea Polychaetes.</title>
        <authorList>
            <person name="Perez M."/>
            <person name="Aroh O."/>
            <person name="Sun Y."/>
            <person name="Lan Y."/>
            <person name="Juniper S.K."/>
            <person name="Young C.R."/>
            <person name="Angers B."/>
            <person name="Qian P.Y."/>
        </authorList>
    </citation>
    <scope>NUCLEOTIDE SEQUENCE</scope>
    <source>
        <strain evidence="2">R07B-5</strain>
    </source>
</reference>
<evidence type="ECO:0000256" key="1">
    <source>
        <dbReference type="SAM" id="MobiDB-lite"/>
    </source>
</evidence>
<dbReference type="Proteomes" id="UP001209878">
    <property type="component" value="Unassembled WGS sequence"/>
</dbReference>
<accession>A0AAD9P3I5</accession>
<protein>
    <submittedName>
        <fullName evidence="2">Uncharacterized protein</fullName>
    </submittedName>
</protein>